<evidence type="ECO:0008006" key="5">
    <source>
        <dbReference type="Google" id="ProtNLM"/>
    </source>
</evidence>
<dbReference type="Pfam" id="PF04738">
    <property type="entry name" value="Lant_dehydr_N"/>
    <property type="match status" value="2"/>
</dbReference>
<accession>A0A9W4TKU6</accession>
<dbReference type="Proteomes" id="UP001152749">
    <property type="component" value="Chromosome"/>
</dbReference>
<dbReference type="EMBL" id="OX336425">
    <property type="protein sequence ID" value="CAI2768649.1"/>
    <property type="molecule type" value="Genomic_DNA"/>
</dbReference>
<dbReference type="AlphaFoldDB" id="A0A9W4TKU6"/>
<sequence length="949" mass="111620">MIFFDKIVKRVANFSVQSYEKNKKDKIQFFNDDALFKLSILISSRSLYEDANKNKNEKIKKSLSKYFSRAHFNPTPFGIFSSVGVVKWGDSTLIKKNKDLKLNVRYDNSLLSSKVNAAMDKDWLTKFYCINPSIYFRNETKISFFKSEIQDIGKIELKHVEIDFDENLEWLIERFEKKVHLSEIVEELVLNGFERIDVEEYLQNVLESGLIVEYFLFFPYAEKLSNDNSMFFSALVDKKTHLIKSNYDVESFSDQYISDQKVFFEENKEFKYSHLINSFDTDEGVLDQNFQDKIKRFIDFTINFNTHSSHKNITLGKFISKISQSYNDGFIPLTKIFNPYSGLSYKSFEDVHNLKLDKEIVSKILTSDKEDVYLDLFISGDNNETKKSKLPATFSILVEVLTCKDSSDPILYIKNLGANSALNLISRFSDITNDICQDIVTFEKQIHENKLVADINCIGTFRSLNISPVKQFYDYCIPINTTFTNNSNPILLSDIYVHLEDGRIALVSKKYKKEVIPKLTSAINPNLSDSEFYSFLCDYEFYNQEIYGVNFDFNSYNYAMPYVPRIYLEKGVLLFPSQILLVNNNYSFVAFQVYLAEKIKEYSFSKIINFSDIKGEITIDTDIVDDIFLIYEKIKERNYLYVSESLYESFNPQIIDKEHNNFSHELVVSVKNGHYTRPQFNYDNVDEILSENIPVLSDWLYLEIFGNSYSNHDILKFINEAILLQGKTDLFFFVNYANPDRHLRVRFKTNSRENKEYIILKIHELKSNHLISKYHILPYEQEIHRYGGIQLMELAESIFSFDSMDFINNVINLDLDEDSVKITAMLKIKNYFNYFGLSLEEMIENCERAIKLFSKEFELTAKLRKSLNKDFLEIRNKIDHVKYVNFLDDLMLGADIVKKLNENKFSLYNYMSLIIHMSMNRHFSEEQRFNELKVYYLAKTYLNQLKFKK</sequence>
<evidence type="ECO:0000313" key="4">
    <source>
        <dbReference type="Proteomes" id="UP001152749"/>
    </source>
</evidence>
<protein>
    <recommendedName>
        <fullName evidence="5">Nisin biosynthesis protein NisB</fullName>
    </recommendedName>
</protein>
<dbReference type="RefSeq" id="WP_263361229.1">
    <property type="nucleotide sequence ID" value="NZ_OX336425.1"/>
</dbReference>
<evidence type="ECO:0000259" key="2">
    <source>
        <dbReference type="Pfam" id="PF14028"/>
    </source>
</evidence>
<gene>
    <name evidence="3" type="ORF">TRV642_3916</name>
</gene>
<organism evidence="3 4">
    <name type="scientific">Flavobacterium collinsii</name>
    <dbReference type="NCBI Taxonomy" id="1114861"/>
    <lineage>
        <taxon>Bacteria</taxon>
        <taxon>Pseudomonadati</taxon>
        <taxon>Bacteroidota</taxon>
        <taxon>Flavobacteriia</taxon>
        <taxon>Flavobacteriales</taxon>
        <taxon>Flavobacteriaceae</taxon>
        <taxon>Flavobacterium</taxon>
    </lineage>
</organism>
<feature type="domain" description="Lantibiotic dehydratase N-terminal" evidence="1">
    <location>
        <begin position="294"/>
        <end position="573"/>
    </location>
</feature>
<dbReference type="InterPro" id="IPR023809">
    <property type="entry name" value="Thiopep_bacteriocin_synth_dom"/>
</dbReference>
<reference evidence="3" key="1">
    <citation type="submission" date="2022-09" db="EMBL/GenBank/DDBJ databases">
        <authorList>
            <person name="Duchaud E."/>
        </authorList>
    </citation>
    <scope>NUCLEOTIDE SEQUENCE</scope>
    <source>
        <strain evidence="3">TRV642</strain>
    </source>
</reference>
<dbReference type="InterPro" id="IPR006827">
    <property type="entry name" value="Lant_deHydtase_N"/>
</dbReference>
<feature type="domain" description="Thiopeptide-type bacteriocin biosynthesis" evidence="2">
    <location>
        <begin position="699"/>
        <end position="941"/>
    </location>
</feature>
<dbReference type="NCBIfam" id="TIGR03891">
    <property type="entry name" value="thiopep_ocin"/>
    <property type="match status" value="1"/>
</dbReference>
<proteinExistence type="predicted"/>
<name>A0A9W4TKU6_9FLAO</name>
<feature type="domain" description="Lantibiotic dehydratase N-terminal" evidence="1">
    <location>
        <begin position="33"/>
        <end position="212"/>
    </location>
</feature>
<dbReference type="KEGG" id="fcs:TRV642_3916"/>
<evidence type="ECO:0000313" key="3">
    <source>
        <dbReference type="EMBL" id="CAI2768649.1"/>
    </source>
</evidence>
<evidence type="ECO:0000259" key="1">
    <source>
        <dbReference type="Pfam" id="PF04738"/>
    </source>
</evidence>
<dbReference type="Pfam" id="PF14028">
    <property type="entry name" value="Lant_dehydr_C"/>
    <property type="match status" value="1"/>
</dbReference>